<dbReference type="EMBL" id="JAYKXN010000002">
    <property type="protein sequence ID" value="KAK7311235.1"/>
    <property type="molecule type" value="Genomic_DNA"/>
</dbReference>
<feature type="region of interest" description="Disordered" evidence="21">
    <location>
        <begin position="102"/>
        <end position="121"/>
    </location>
</feature>
<dbReference type="PANTHER" id="PTHR46146">
    <property type="entry name" value="SERINE/THREONINE-PROTEIN KINASE-LIKE PROTEIN CCR4"/>
    <property type="match status" value="1"/>
</dbReference>
<gene>
    <name evidence="23" type="ORF">RJT34_09242</name>
</gene>
<dbReference type="FunFam" id="1.10.510.10:FF:000358">
    <property type="entry name" value="Putative leucine-rich repeat receptor-like serine/threonine-protein kinase"/>
    <property type="match status" value="1"/>
</dbReference>
<evidence type="ECO:0000313" key="24">
    <source>
        <dbReference type="Proteomes" id="UP001359559"/>
    </source>
</evidence>
<feature type="binding site" evidence="20">
    <location>
        <position position="485"/>
    </location>
    <ligand>
        <name>ATP</name>
        <dbReference type="ChEBI" id="CHEBI:30616"/>
    </ligand>
</feature>
<feature type="domain" description="Protein kinase" evidence="22">
    <location>
        <begin position="160"/>
        <end position="418"/>
    </location>
</feature>
<dbReference type="FunFam" id="3.30.200.20:FF:000466">
    <property type="entry name" value="Putative LRR receptor-like serine/threonine-protein kinase"/>
    <property type="match status" value="1"/>
</dbReference>
<dbReference type="GO" id="GO:0005524">
    <property type="term" value="F:ATP binding"/>
    <property type="evidence" value="ECO:0007669"/>
    <property type="project" value="UniProtKB-UniRule"/>
</dbReference>
<keyword evidence="24" id="KW-1185">Reference proteome</keyword>
<organism evidence="23 24">
    <name type="scientific">Clitoria ternatea</name>
    <name type="common">Butterfly pea</name>
    <dbReference type="NCBI Taxonomy" id="43366"/>
    <lineage>
        <taxon>Eukaryota</taxon>
        <taxon>Viridiplantae</taxon>
        <taxon>Streptophyta</taxon>
        <taxon>Embryophyta</taxon>
        <taxon>Tracheophyta</taxon>
        <taxon>Spermatophyta</taxon>
        <taxon>Magnoliopsida</taxon>
        <taxon>eudicotyledons</taxon>
        <taxon>Gunneridae</taxon>
        <taxon>Pentapetalae</taxon>
        <taxon>rosids</taxon>
        <taxon>fabids</taxon>
        <taxon>Fabales</taxon>
        <taxon>Fabaceae</taxon>
        <taxon>Papilionoideae</taxon>
        <taxon>50 kb inversion clade</taxon>
        <taxon>NPAAA clade</taxon>
        <taxon>indigoferoid/millettioid clade</taxon>
        <taxon>Phaseoleae</taxon>
        <taxon>Clitoria</taxon>
    </lineage>
</organism>
<keyword evidence="6" id="KW-0433">Leucine-rich repeat</keyword>
<comment type="caution">
    <text evidence="23">The sequence shown here is derived from an EMBL/GenBank/DDBJ whole genome shotgun (WGS) entry which is preliminary data.</text>
</comment>
<dbReference type="SMART" id="SM00220">
    <property type="entry name" value="S_TKc"/>
    <property type="match status" value="1"/>
</dbReference>
<keyword evidence="9" id="KW-0732">Signal</keyword>
<evidence type="ECO:0000313" key="23">
    <source>
        <dbReference type="EMBL" id="KAK7311235.1"/>
    </source>
</evidence>
<evidence type="ECO:0000256" key="2">
    <source>
        <dbReference type="ARBA" id="ARBA00012513"/>
    </source>
</evidence>
<evidence type="ECO:0000256" key="21">
    <source>
        <dbReference type="SAM" id="MobiDB-lite"/>
    </source>
</evidence>
<evidence type="ECO:0000256" key="9">
    <source>
        <dbReference type="ARBA" id="ARBA00022729"/>
    </source>
</evidence>
<sequence>MVSSEDASVQTSNRYGHGPASLLDKAFRSSSIAADSRTHRVPGHTSQVDTLLRSSTTQNSRTHTLRTPTSLLNTALRSSTIAEDSSAHHAPAHHALVDSFLRSNTPPNSGENHVHSHTSQVDGMINTSTTTISASSSQSLERRARDVEGFRLFTMAELEAATRNFSGRNRIGGDVYRGKLADGRKVAIKKKMMFQLLLKKKKMITSTTAEILSRLRHKNLIKLFGYHEGNDLRFAVYEYVENGSLHHHFHDEYNGDVLSSWRMRIKIAFDACRGIEYLHYYADPSISHGHLKPSNILLDADWTARVSDFEWSLVSTNDAYEKARSDDVYSLGVVMLELLTGKRDVAEHCDKTIPAPESISEEELKKILDPRIGAPMLKKETKAVRLLLSVAKKCVKPNSFWKMRPKVDSIVSELGKALSLCGGSPDISSGRIPVIAEHSNKAEEFPLHELVAATNNFSPDNKIGVGGFGVVYKGTLADGREVAIKRSESNSKKKIEFEDRLSVFEAELDFLSRLHHRNLVRLVGFCEDKNERLLVCEYVLNGSLYNLLHHKNKGSRLDSWKLRIQIALDACRGIEYLHNYAGHPIIHRDIKSSNILIDHNWTARVCDFGLSLTSPGYNSDYRPKKAGTRGYMDPEYRDQNVLTTKSDVYSLGVVLLELLTGKKAIFKHGKEEISLVDFASTSIQIRELEKVWDERVEPPRHHEKKALYVMGDTARLCVRSEGKHRPPIDNIVAQLKEALEVFNDRE</sequence>
<evidence type="ECO:0000256" key="7">
    <source>
        <dbReference type="ARBA" id="ARBA00022679"/>
    </source>
</evidence>
<dbReference type="GO" id="GO:0005886">
    <property type="term" value="C:plasma membrane"/>
    <property type="evidence" value="ECO:0007669"/>
    <property type="project" value="UniProtKB-SubCell"/>
</dbReference>
<dbReference type="Gene3D" id="3.30.200.20">
    <property type="entry name" value="Phosphorylase Kinase, domain 1"/>
    <property type="match status" value="2"/>
</dbReference>
<evidence type="ECO:0000256" key="16">
    <source>
        <dbReference type="ARBA" id="ARBA00023170"/>
    </source>
</evidence>
<dbReference type="Pfam" id="PF00069">
    <property type="entry name" value="Pkinase"/>
    <property type="match status" value="2"/>
</dbReference>
<dbReference type="Gene3D" id="1.10.510.10">
    <property type="entry name" value="Transferase(Phosphotransferase) domain 1"/>
    <property type="match status" value="3"/>
</dbReference>
<name>A0AAN9K5F8_CLITE</name>
<dbReference type="InterPro" id="IPR000719">
    <property type="entry name" value="Prot_kinase_dom"/>
</dbReference>
<reference evidence="23 24" key="1">
    <citation type="submission" date="2024-01" db="EMBL/GenBank/DDBJ databases">
        <title>The genomes of 5 underutilized Papilionoideae crops provide insights into root nodulation and disease resistance.</title>
        <authorList>
            <person name="Yuan L."/>
        </authorList>
    </citation>
    <scope>NUCLEOTIDE SEQUENCE [LARGE SCALE GENOMIC DNA]</scope>
    <source>
        <strain evidence="23">LY-2023</strain>
        <tissue evidence="23">Leaf</tissue>
    </source>
</reference>
<keyword evidence="5" id="KW-0597">Phosphoprotein</keyword>
<evidence type="ECO:0000256" key="1">
    <source>
        <dbReference type="ARBA" id="ARBA00004162"/>
    </source>
</evidence>
<dbReference type="Proteomes" id="UP001359559">
    <property type="component" value="Unassembled WGS sequence"/>
</dbReference>
<evidence type="ECO:0000256" key="8">
    <source>
        <dbReference type="ARBA" id="ARBA00022692"/>
    </source>
</evidence>
<keyword evidence="4" id="KW-0723">Serine/threonine-protein kinase</keyword>
<dbReference type="SUPFAM" id="SSF56112">
    <property type="entry name" value="Protein kinase-like (PK-like)"/>
    <property type="match status" value="2"/>
</dbReference>
<evidence type="ECO:0000256" key="20">
    <source>
        <dbReference type="PROSITE-ProRule" id="PRU10141"/>
    </source>
</evidence>
<evidence type="ECO:0000256" key="6">
    <source>
        <dbReference type="ARBA" id="ARBA00022614"/>
    </source>
</evidence>
<evidence type="ECO:0000256" key="11">
    <source>
        <dbReference type="ARBA" id="ARBA00022741"/>
    </source>
</evidence>
<dbReference type="PANTHER" id="PTHR46146:SF3">
    <property type="entry name" value="SERINE_THREONINE-PROTEIN KINASE-LIKE PROTEIN CCR3-RELATED"/>
    <property type="match status" value="1"/>
</dbReference>
<keyword evidence="8" id="KW-0812">Transmembrane</keyword>
<keyword evidence="16" id="KW-0675">Receptor</keyword>
<evidence type="ECO:0000256" key="17">
    <source>
        <dbReference type="ARBA" id="ARBA00023180"/>
    </source>
</evidence>
<keyword evidence="15" id="KW-0472">Membrane</keyword>
<evidence type="ECO:0000256" key="15">
    <source>
        <dbReference type="ARBA" id="ARBA00023136"/>
    </source>
</evidence>
<dbReference type="InterPro" id="IPR011009">
    <property type="entry name" value="Kinase-like_dom_sf"/>
</dbReference>
<evidence type="ECO:0000256" key="10">
    <source>
        <dbReference type="ARBA" id="ARBA00022737"/>
    </source>
</evidence>
<keyword evidence="3" id="KW-1003">Cell membrane</keyword>
<proteinExistence type="predicted"/>
<comment type="catalytic activity">
    <reaction evidence="18">
        <text>L-threonyl-[protein] + ATP = O-phospho-L-threonyl-[protein] + ADP + H(+)</text>
        <dbReference type="Rhea" id="RHEA:46608"/>
        <dbReference type="Rhea" id="RHEA-COMP:11060"/>
        <dbReference type="Rhea" id="RHEA-COMP:11605"/>
        <dbReference type="ChEBI" id="CHEBI:15378"/>
        <dbReference type="ChEBI" id="CHEBI:30013"/>
        <dbReference type="ChEBI" id="CHEBI:30616"/>
        <dbReference type="ChEBI" id="CHEBI:61977"/>
        <dbReference type="ChEBI" id="CHEBI:456216"/>
        <dbReference type="EC" id="2.7.11.1"/>
    </reaction>
</comment>
<dbReference type="EC" id="2.7.11.1" evidence="2"/>
<evidence type="ECO:0000256" key="4">
    <source>
        <dbReference type="ARBA" id="ARBA00022527"/>
    </source>
</evidence>
<comment type="catalytic activity">
    <reaction evidence="19">
        <text>L-seryl-[protein] + ATP = O-phospho-L-seryl-[protein] + ADP + H(+)</text>
        <dbReference type="Rhea" id="RHEA:17989"/>
        <dbReference type="Rhea" id="RHEA-COMP:9863"/>
        <dbReference type="Rhea" id="RHEA-COMP:11604"/>
        <dbReference type="ChEBI" id="CHEBI:15378"/>
        <dbReference type="ChEBI" id="CHEBI:29999"/>
        <dbReference type="ChEBI" id="CHEBI:30616"/>
        <dbReference type="ChEBI" id="CHEBI:83421"/>
        <dbReference type="ChEBI" id="CHEBI:456216"/>
        <dbReference type="EC" id="2.7.11.1"/>
    </reaction>
</comment>
<keyword evidence="12" id="KW-0418">Kinase</keyword>
<evidence type="ECO:0000256" key="5">
    <source>
        <dbReference type="ARBA" id="ARBA00022553"/>
    </source>
</evidence>
<evidence type="ECO:0000256" key="19">
    <source>
        <dbReference type="ARBA" id="ARBA00048679"/>
    </source>
</evidence>
<keyword evidence="13 20" id="KW-0067">ATP-binding</keyword>
<evidence type="ECO:0000256" key="18">
    <source>
        <dbReference type="ARBA" id="ARBA00047899"/>
    </source>
</evidence>
<evidence type="ECO:0000259" key="22">
    <source>
        <dbReference type="PROSITE" id="PS50011"/>
    </source>
</evidence>
<dbReference type="PROSITE" id="PS50011">
    <property type="entry name" value="PROTEIN_KINASE_DOM"/>
    <property type="match status" value="2"/>
</dbReference>
<evidence type="ECO:0000256" key="12">
    <source>
        <dbReference type="ARBA" id="ARBA00022777"/>
    </source>
</evidence>
<feature type="compositionally biased region" description="Polar residues" evidence="21">
    <location>
        <begin position="1"/>
        <end position="14"/>
    </location>
</feature>
<dbReference type="PROSITE" id="PS00107">
    <property type="entry name" value="PROTEIN_KINASE_ATP"/>
    <property type="match status" value="1"/>
</dbReference>
<feature type="domain" description="Protein kinase" evidence="22">
    <location>
        <begin position="457"/>
        <end position="739"/>
    </location>
</feature>
<feature type="region of interest" description="Disordered" evidence="21">
    <location>
        <begin position="1"/>
        <end position="21"/>
    </location>
</feature>
<dbReference type="AlphaFoldDB" id="A0AAN9K5F8"/>
<keyword evidence="14" id="KW-1133">Transmembrane helix</keyword>
<evidence type="ECO:0000256" key="13">
    <source>
        <dbReference type="ARBA" id="ARBA00022840"/>
    </source>
</evidence>
<evidence type="ECO:0000256" key="3">
    <source>
        <dbReference type="ARBA" id="ARBA00022475"/>
    </source>
</evidence>
<keyword evidence="7" id="KW-0808">Transferase</keyword>
<dbReference type="InterPro" id="IPR008271">
    <property type="entry name" value="Ser/Thr_kinase_AS"/>
</dbReference>
<keyword evidence="17" id="KW-0325">Glycoprotein</keyword>
<dbReference type="PROSITE" id="PS00108">
    <property type="entry name" value="PROTEIN_KINASE_ST"/>
    <property type="match status" value="1"/>
</dbReference>
<comment type="subcellular location">
    <subcellularLocation>
        <location evidence="1">Cell membrane</location>
        <topology evidence="1">Single-pass membrane protein</topology>
    </subcellularLocation>
</comment>
<dbReference type="InterPro" id="IPR017441">
    <property type="entry name" value="Protein_kinase_ATP_BS"/>
</dbReference>
<evidence type="ECO:0000256" key="14">
    <source>
        <dbReference type="ARBA" id="ARBA00022989"/>
    </source>
</evidence>
<keyword evidence="10" id="KW-0677">Repeat</keyword>
<dbReference type="GO" id="GO:0004674">
    <property type="term" value="F:protein serine/threonine kinase activity"/>
    <property type="evidence" value="ECO:0007669"/>
    <property type="project" value="UniProtKB-KW"/>
</dbReference>
<protein>
    <recommendedName>
        <fullName evidence="2">non-specific serine/threonine protein kinase</fullName>
        <ecNumber evidence="2">2.7.11.1</ecNumber>
    </recommendedName>
</protein>
<keyword evidence="11 20" id="KW-0547">Nucleotide-binding</keyword>
<accession>A0AAN9K5F8</accession>